<dbReference type="EMBL" id="JAATJN010000001">
    <property type="protein sequence ID" value="NJC55240.1"/>
    <property type="molecule type" value="Genomic_DNA"/>
</dbReference>
<reference evidence="6 7" key="1">
    <citation type="submission" date="2020-03" db="EMBL/GenBank/DDBJ databases">
        <title>Sequencing the genomes of 1000 actinobacteria strains.</title>
        <authorList>
            <person name="Klenk H.-P."/>
        </authorList>
    </citation>
    <scope>NUCLEOTIDE SEQUENCE [LARGE SCALE GENOMIC DNA]</scope>
    <source>
        <strain evidence="6 7">DSM 18964</strain>
    </source>
</reference>
<evidence type="ECO:0000256" key="1">
    <source>
        <dbReference type="ARBA" id="ARBA00023015"/>
    </source>
</evidence>
<dbReference type="SUPFAM" id="SSF46689">
    <property type="entry name" value="Homeodomain-like"/>
    <property type="match status" value="1"/>
</dbReference>
<feature type="domain" description="SIS" evidence="5">
    <location>
        <begin position="122"/>
        <end position="258"/>
    </location>
</feature>
<dbReference type="AlphaFoldDB" id="A0A846RW13"/>
<keyword evidence="1" id="KW-0805">Transcription regulation</keyword>
<keyword evidence="3" id="KW-0804">Transcription</keyword>
<dbReference type="InterPro" id="IPR035472">
    <property type="entry name" value="RpiR-like_SIS"/>
</dbReference>
<dbReference type="Gene3D" id="1.10.10.10">
    <property type="entry name" value="Winged helix-like DNA-binding domain superfamily/Winged helix DNA-binding domain"/>
    <property type="match status" value="1"/>
</dbReference>
<name>A0A846RW13_9MICO</name>
<dbReference type="GO" id="GO:0003677">
    <property type="term" value="F:DNA binding"/>
    <property type="evidence" value="ECO:0007669"/>
    <property type="project" value="UniProtKB-KW"/>
</dbReference>
<dbReference type="CDD" id="cd05013">
    <property type="entry name" value="SIS_RpiR"/>
    <property type="match status" value="1"/>
</dbReference>
<dbReference type="GO" id="GO:1901135">
    <property type="term" value="P:carbohydrate derivative metabolic process"/>
    <property type="evidence" value="ECO:0007669"/>
    <property type="project" value="InterPro"/>
</dbReference>
<dbReference type="InterPro" id="IPR000281">
    <property type="entry name" value="HTH_RpiR"/>
</dbReference>
<comment type="caution">
    <text evidence="6">The sequence shown here is derived from an EMBL/GenBank/DDBJ whole genome shotgun (WGS) entry which is preliminary data.</text>
</comment>
<dbReference type="GO" id="GO:0003700">
    <property type="term" value="F:DNA-binding transcription factor activity"/>
    <property type="evidence" value="ECO:0007669"/>
    <property type="project" value="InterPro"/>
</dbReference>
<dbReference type="InterPro" id="IPR047640">
    <property type="entry name" value="RpiR-like"/>
</dbReference>
<accession>A0A846RW13</accession>
<keyword evidence="7" id="KW-1185">Reference proteome</keyword>
<evidence type="ECO:0000259" key="5">
    <source>
        <dbReference type="PROSITE" id="PS51464"/>
    </source>
</evidence>
<dbReference type="PROSITE" id="PS51071">
    <property type="entry name" value="HTH_RPIR"/>
    <property type="match status" value="1"/>
</dbReference>
<dbReference type="InterPro" id="IPR036388">
    <property type="entry name" value="WH-like_DNA-bd_sf"/>
</dbReference>
<evidence type="ECO:0000313" key="7">
    <source>
        <dbReference type="Proteomes" id="UP000576792"/>
    </source>
</evidence>
<sequence length="280" mass="30409">MSSFTEWIDTLRSAARLTRATKTILSVIEADPDEAAYCSAQFLADMAQVNVATVVRAAQSLGYTGWPTFSAEIRTRYLASLSSRSLYLHNRSQGRLANSIDKDIELLERMRDGLDEGTLNRMGEHIIASESTGVFATGSYAAPGMQLAHVAQMLGYPVRLHSGSVTSMVNEVNLLSSHDCFVAITLWKSSRAVVQLAEAARQQGATVLVIADRQTALTDISDEHVLVPAESSELISSLVCATSAVQYLLGCLARHDEERTQRTLGRIDDLWGATSAIAED</sequence>
<proteinExistence type="predicted"/>
<gene>
    <name evidence="6" type="ORF">BKA07_000275</name>
</gene>
<dbReference type="InterPro" id="IPR001347">
    <property type="entry name" value="SIS_dom"/>
</dbReference>
<dbReference type="GO" id="GO:0097367">
    <property type="term" value="F:carbohydrate derivative binding"/>
    <property type="evidence" value="ECO:0007669"/>
    <property type="project" value="InterPro"/>
</dbReference>
<feature type="domain" description="HTH rpiR-type" evidence="4">
    <location>
        <begin position="4"/>
        <end position="80"/>
    </location>
</feature>
<dbReference type="PROSITE" id="PS51464">
    <property type="entry name" value="SIS"/>
    <property type="match status" value="1"/>
</dbReference>
<evidence type="ECO:0000256" key="3">
    <source>
        <dbReference type="ARBA" id="ARBA00023163"/>
    </source>
</evidence>
<evidence type="ECO:0000259" key="4">
    <source>
        <dbReference type="PROSITE" id="PS51071"/>
    </source>
</evidence>
<dbReference type="Gene3D" id="3.40.50.10490">
    <property type="entry name" value="Glucose-6-phosphate isomerase like protein, domain 1"/>
    <property type="match status" value="1"/>
</dbReference>
<dbReference type="PANTHER" id="PTHR30514">
    <property type="entry name" value="GLUCOKINASE"/>
    <property type="match status" value="1"/>
</dbReference>
<dbReference type="RefSeq" id="WP_167949306.1">
    <property type="nucleotide sequence ID" value="NZ_BAAAPQ010000026.1"/>
</dbReference>
<protein>
    <submittedName>
        <fullName evidence="6">DNA-binding MurR/RpiR family transcriptional regulator</fullName>
    </submittedName>
</protein>
<keyword evidence="2 6" id="KW-0238">DNA-binding</keyword>
<dbReference type="Pfam" id="PF01418">
    <property type="entry name" value="HTH_6"/>
    <property type="match status" value="1"/>
</dbReference>
<organism evidence="6 7">
    <name type="scientific">Brevibacterium marinum</name>
    <dbReference type="NCBI Taxonomy" id="418643"/>
    <lineage>
        <taxon>Bacteria</taxon>
        <taxon>Bacillati</taxon>
        <taxon>Actinomycetota</taxon>
        <taxon>Actinomycetes</taxon>
        <taxon>Micrococcales</taxon>
        <taxon>Brevibacteriaceae</taxon>
        <taxon>Brevibacterium</taxon>
    </lineage>
</organism>
<evidence type="ECO:0000256" key="2">
    <source>
        <dbReference type="ARBA" id="ARBA00023125"/>
    </source>
</evidence>
<dbReference type="Proteomes" id="UP000576792">
    <property type="component" value="Unassembled WGS sequence"/>
</dbReference>
<evidence type="ECO:0000313" key="6">
    <source>
        <dbReference type="EMBL" id="NJC55240.1"/>
    </source>
</evidence>
<dbReference type="InterPro" id="IPR009057">
    <property type="entry name" value="Homeodomain-like_sf"/>
</dbReference>
<dbReference type="SUPFAM" id="SSF53697">
    <property type="entry name" value="SIS domain"/>
    <property type="match status" value="1"/>
</dbReference>
<dbReference type="InterPro" id="IPR046348">
    <property type="entry name" value="SIS_dom_sf"/>
</dbReference>